<dbReference type="eggNOG" id="COG2872">
    <property type="taxonomic scope" value="Bacteria"/>
</dbReference>
<reference evidence="7" key="1">
    <citation type="submission" date="2008-08" db="EMBL/GenBank/DDBJ databases">
        <title>The complete genome sequence of Coprothermobacter proteolyticus strain ATCC 5245 / DSM 5265 / BT.</title>
        <authorList>
            <person name="Dodson R.J."/>
            <person name="Durkin A.S."/>
            <person name="Wu M."/>
            <person name="Eisen J."/>
            <person name="Sutton G."/>
        </authorList>
    </citation>
    <scope>NUCLEOTIDE SEQUENCE [LARGE SCALE GENOMIC DNA]</scope>
    <source>
        <strain evidence="7">ATCC 35245 / DSM 5265 / OCM 4 / BT</strain>
    </source>
</reference>
<gene>
    <name evidence="6" type="ordered locus">COPRO5265_1324</name>
</gene>
<keyword evidence="4" id="KW-0175">Coiled coil</keyword>
<name>B5YA28_COPPD</name>
<dbReference type="OrthoDB" id="9812949at2"/>
<evidence type="ECO:0000313" key="6">
    <source>
        <dbReference type="EMBL" id="ACI16847.1"/>
    </source>
</evidence>
<dbReference type="RefSeq" id="WP_012543499.1">
    <property type="nucleotide sequence ID" value="NC_011295.1"/>
</dbReference>
<dbReference type="Pfam" id="PF07973">
    <property type="entry name" value="tRNA_SAD"/>
    <property type="match status" value="1"/>
</dbReference>
<dbReference type="PANTHER" id="PTHR43462:SF1">
    <property type="entry name" value="ALANYL-TRNA EDITING PROTEIN AARSD1"/>
    <property type="match status" value="1"/>
</dbReference>
<sequence>MKGKLLNYDPEKGLFQIEACIYEGGGGQPADRIKVKGPGFYIESDEAFKEKGGTFWKVRSISGEVPKTEVEVDVVIDELWRLEVSQQHTAQHIFSALAEQLYGWPSEGFAIFDDESKIELLGADEDPEKYAQLERQVNEVILRQIPVRVYVTEEVDEKLRKHTDYEHPRIVEIEGIDKCACGGTHVTNTGYVGGFAILKVERKNTRYVRVIFAAGIRLARIAKNYIEREQKLKNLLTGDVEERVFQLLEQKKQLELEKKNLLELVKVQIAQSDEVFWKNLPLDMQSMKQIAAYCNEKDKDIVLVNQEGYFAMGGPNANMHFEAFREKGASGGGKGVITGKLTNNDK</sequence>
<keyword evidence="3" id="KW-0862">Zinc</keyword>
<dbReference type="GO" id="GO:0002161">
    <property type="term" value="F:aminoacyl-tRNA deacylase activity"/>
    <property type="evidence" value="ECO:0007669"/>
    <property type="project" value="UniProtKB-ARBA"/>
</dbReference>
<comment type="cofactor">
    <cofactor evidence="1">
        <name>Zn(2+)</name>
        <dbReference type="ChEBI" id="CHEBI:29105"/>
    </cofactor>
</comment>
<feature type="coiled-coil region" evidence="4">
    <location>
        <begin position="244"/>
        <end position="271"/>
    </location>
</feature>
<protein>
    <submittedName>
        <fullName evidence="6">Alanyl-tRNA synthetase (Alanine--tRNA ligase) (AlaRS), putative</fullName>
        <ecNumber evidence="6">6.1.1.7</ecNumber>
    </submittedName>
</protein>
<dbReference type="GO" id="GO:0043039">
    <property type="term" value="P:tRNA aminoacylation"/>
    <property type="evidence" value="ECO:0007669"/>
    <property type="project" value="InterPro"/>
</dbReference>
<dbReference type="Proteomes" id="UP000001732">
    <property type="component" value="Chromosome"/>
</dbReference>
<evidence type="ECO:0000259" key="5">
    <source>
        <dbReference type="SMART" id="SM00863"/>
    </source>
</evidence>
<keyword evidence="6" id="KW-0436">Ligase</keyword>
<dbReference type="PANTHER" id="PTHR43462">
    <property type="entry name" value="ALANYL-TRNA EDITING PROTEIN"/>
    <property type="match status" value="1"/>
</dbReference>
<dbReference type="SMART" id="SM00863">
    <property type="entry name" value="tRNA_SAD"/>
    <property type="match status" value="1"/>
</dbReference>
<dbReference type="InterPro" id="IPR018163">
    <property type="entry name" value="Thr/Ala-tRNA-synth_IIc_edit"/>
</dbReference>
<dbReference type="GO" id="GO:0046872">
    <property type="term" value="F:metal ion binding"/>
    <property type="evidence" value="ECO:0007669"/>
    <property type="project" value="UniProtKB-KW"/>
</dbReference>
<dbReference type="GO" id="GO:0005524">
    <property type="term" value="F:ATP binding"/>
    <property type="evidence" value="ECO:0007669"/>
    <property type="project" value="InterPro"/>
</dbReference>
<organism evidence="6 7">
    <name type="scientific">Coprothermobacter proteolyticus (strain ATCC 35245 / DSM 5265 / OCM 4 / BT)</name>
    <dbReference type="NCBI Taxonomy" id="309798"/>
    <lineage>
        <taxon>Bacteria</taxon>
        <taxon>Pseudomonadati</taxon>
        <taxon>Coprothermobacterota</taxon>
        <taxon>Coprothermobacteria</taxon>
        <taxon>Coprothermobacterales</taxon>
        <taxon>Coprothermobacteraceae</taxon>
        <taxon>Coprothermobacter</taxon>
    </lineage>
</organism>
<proteinExistence type="predicted"/>
<dbReference type="STRING" id="309798.COPRO5265_1324"/>
<dbReference type="AlphaFoldDB" id="B5YA28"/>
<dbReference type="HOGENOM" id="CLU_801038_0_0_9"/>
<keyword evidence="6" id="KW-0030">Aminoacyl-tRNA synthetase</keyword>
<dbReference type="Gene3D" id="3.30.980.10">
    <property type="entry name" value="Threonyl-trna Synthetase, Chain A, domain 2"/>
    <property type="match status" value="1"/>
</dbReference>
<dbReference type="GO" id="GO:0004813">
    <property type="term" value="F:alanine-tRNA ligase activity"/>
    <property type="evidence" value="ECO:0007669"/>
    <property type="project" value="UniProtKB-EC"/>
</dbReference>
<evidence type="ECO:0000256" key="1">
    <source>
        <dbReference type="ARBA" id="ARBA00001947"/>
    </source>
</evidence>
<feature type="domain" description="Threonyl/alanyl tRNA synthetase SAD" evidence="5">
    <location>
        <begin position="168"/>
        <end position="211"/>
    </location>
</feature>
<evidence type="ECO:0000256" key="4">
    <source>
        <dbReference type="SAM" id="Coils"/>
    </source>
</evidence>
<keyword evidence="2" id="KW-0479">Metal-binding</keyword>
<dbReference type="KEGG" id="cpo:COPRO5265_1324"/>
<dbReference type="InterPro" id="IPR012947">
    <property type="entry name" value="tRNA_SAD"/>
</dbReference>
<evidence type="ECO:0000313" key="7">
    <source>
        <dbReference type="Proteomes" id="UP000001732"/>
    </source>
</evidence>
<evidence type="ECO:0000256" key="2">
    <source>
        <dbReference type="ARBA" id="ARBA00022723"/>
    </source>
</evidence>
<evidence type="ECO:0000256" key="3">
    <source>
        <dbReference type="ARBA" id="ARBA00022833"/>
    </source>
</evidence>
<dbReference type="InterPro" id="IPR051335">
    <property type="entry name" value="Alanyl-tRNA_Editing_Enzymes"/>
</dbReference>
<accession>B5YA28</accession>
<keyword evidence="7" id="KW-1185">Reference proteome</keyword>
<reference evidence="6 7" key="2">
    <citation type="journal article" date="2014" name="Genome Announc.">
        <title>Complete Genome Sequence of Coprothermobacter proteolyticus DSM 5265.</title>
        <authorList>
            <person name="Alexiev A."/>
            <person name="Coil D.A."/>
            <person name="Badger J.H."/>
            <person name="Enticknap J."/>
            <person name="Ward N."/>
            <person name="Robb F.T."/>
            <person name="Eisen J.A."/>
        </authorList>
    </citation>
    <scope>NUCLEOTIDE SEQUENCE [LARGE SCALE GENOMIC DNA]</scope>
    <source>
        <strain evidence="7">ATCC 35245 / DSM 5265 / OCM 4 / BT</strain>
    </source>
</reference>
<dbReference type="EMBL" id="CP001145">
    <property type="protein sequence ID" value="ACI16847.1"/>
    <property type="molecule type" value="Genomic_DNA"/>
</dbReference>
<dbReference type="SUPFAM" id="SSF55186">
    <property type="entry name" value="ThrRS/AlaRS common domain"/>
    <property type="match status" value="1"/>
</dbReference>
<dbReference type="EC" id="6.1.1.7" evidence="6"/>